<dbReference type="CDD" id="cd01083">
    <property type="entry name" value="GAG_Lyase"/>
    <property type="match status" value="1"/>
</dbReference>
<dbReference type="InterPro" id="IPR003159">
    <property type="entry name" value="Lyase_8_central_dom"/>
</dbReference>
<proteinExistence type="inferred from homology"/>
<dbReference type="InterPro" id="IPR008929">
    <property type="entry name" value="Chondroitin_lyas"/>
</dbReference>
<feature type="domain" description="Polysaccharide lyase family 8 central" evidence="8">
    <location>
        <begin position="450"/>
        <end position="699"/>
    </location>
</feature>
<dbReference type="EMBL" id="MBTG01000006">
    <property type="protein sequence ID" value="OPH59737.1"/>
    <property type="molecule type" value="Genomic_DNA"/>
</dbReference>
<dbReference type="Proteomes" id="UP000190626">
    <property type="component" value="Unassembled WGS sequence"/>
</dbReference>
<evidence type="ECO:0000313" key="13">
    <source>
        <dbReference type="Proteomes" id="UP000190626"/>
    </source>
</evidence>
<evidence type="ECO:0000256" key="2">
    <source>
        <dbReference type="ARBA" id="ARBA00006699"/>
    </source>
</evidence>
<dbReference type="PANTHER" id="PTHR38481:SF1">
    <property type="entry name" value="HYALURONATE LYASE"/>
    <property type="match status" value="1"/>
</dbReference>
<dbReference type="NCBIfam" id="NF033679">
    <property type="entry name" value="DNRLRE_dom"/>
    <property type="match status" value="2"/>
</dbReference>
<keyword evidence="3" id="KW-0964">Secreted</keyword>
<dbReference type="InterPro" id="IPR014718">
    <property type="entry name" value="GH-type_carb-bd"/>
</dbReference>
<keyword evidence="4 7" id="KW-0732">Signal</keyword>
<gene>
    <name evidence="12" type="ORF">BC351_19850</name>
</gene>
<feature type="active site" evidence="6">
    <location>
        <position position="287"/>
    </location>
</feature>
<feature type="active site" evidence="6">
    <location>
        <position position="350"/>
    </location>
</feature>
<feature type="domain" description="Carbohydrate-binding module family 96" evidence="11">
    <location>
        <begin position="1040"/>
        <end position="1200"/>
    </location>
</feature>
<dbReference type="SUPFAM" id="SSF74650">
    <property type="entry name" value="Galactose mutarotase-like"/>
    <property type="match status" value="2"/>
</dbReference>
<evidence type="ECO:0000259" key="10">
    <source>
        <dbReference type="Pfam" id="PF08124"/>
    </source>
</evidence>
<dbReference type="SUPFAM" id="SSF49863">
    <property type="entry name" value="Hyaluronate lyase-like, C-terminal domain"/>
    <property type="match status" value="1"/>
</dbReference>
<evidence type="ECO:0000256" key="6">
    <source>
        <dbReference type="PIRSR" id="PIRSR638970-1"/>
    </source>
</evidence>
<dbReference type="Pfam" id="PF24517">
    <property type="entry name" value="CBM96"/>
    <property type="match status" value="1"/>
</dbReference>
<evidence type="ECO:0000259" key="9">
    <source>
        <dbReference type="Pfam" id="PF02884"/>
    </source>
</evidence>
<evidence type="ECO:0000313" key="12">
    <source>
        <dbReference type="EMBL" id="OPH59737.1"/>
    </source>
</evidence>
<feature type="active site" evidence="6">
    <location>
        <position position="296"/>
    </location>
</feature>
<evidence type="ECO:0000259" key="11">
    <source>
        <dbReference type="Pfam" id="PF24517"/>
    </source>
</evidence>
<dbReference type="Gene3D" id="1.50.10.100">
    <property type="entry name" value="Chondroitin AC/alginate lyase"/>
    <property type="match status" value="1"/>
</dbReference>
<feature type="domain" description="Polysaccharide lyase family 8 C-terminal" evidence="9">
    <location>
        <begin position="916"/>
        <end position="984"/>
    </location>
</feature>
<feature type="signal peptide" evidence="7">
    <location>
        <begin position="1"/>
        <end position="22"/>
    </location>
</feature>
<dbReference type="Pfam" id="PF08124">
    <property type="entry name" value="Lyase_8_N"/>
    <property type="match status" value="1"/>
</dbReference>
<dbReference type="OrthoDB" id="6636047at2"/>
<dbReference type="GO" id="GO:0030246">
    <property type="term" value="F:carbohydrate binding"/>
    <property type="evidence" value="ECO:0007669"/>
    <property type="project" value="InterPro"/>
</dbReference>
<evidence type="ECO:0000256" key="4">
    <source>
        <dbReference type="ARBA" id="ARBA00022729"/>
    </source>
</evidence>
<dbReference type="Pfam" id="PF02884">
    <property type="entry name" value="Lyase_8_C"/>
    <property type="match status" value="1"/>
</dbReference>
<keyword evidence="5 12" id="KW-0456">Lyase</keyword>
<dbReference type="GO" id="GO:0005576">
    <property type="term" value="C:extracellular region"/>
    <property type="evidence" value="ECO:0007669"/>
    <property type="project" value="UniProtKB-SubCell"/>
</dbReference>
<sequence>MSKLLRSVSLLCLCLVVVSVSAVGISPRYAQASDEYDGLRTKLQRLLLGDGEYVVPVTDALLQTKISTMDSLISSCSAAQAPCTSGKGYWDLMNRSVDRTYLWVDMPFTSTDSFTKSGDISGSYGRLYAMIVGYYTPGSVMYQNAALKIDVINALDWLNVQKYNTTVATYGNWFHWQIGVPQILTKTVLLMKNELTSAQVTSYMDAVNRFIPNSAARTVSGSPVMTGANLLDQAIAVAYRGIIVKDSAKLADARDALSSVFAYVSPASAVNTSARDGFYADGSFIQHAAMPYIGGYGTSLLNDVGILLHILSGSSWDVTDTNKWHAYRWIFDSVEPFIYNGNVMDMVRGRNIAYGPALGLKDTDPILTAKGLMSSICYLLLTAPATNDQLGAAYPGNPKQAIQSMLKYWITQDSTNQILDAAPIYQYVQLKQIVADVSIPSRGEKLGQFLFPNQDRALQLRPGYGFGISMSSKRVDKYESGNKNNVKGWYTGDGMTYLYNADKAQYENYWPTVNPYRLPGTTVDTQTRTTSSNWTNYMSPNSWTGGAELLGSYGAIGMDLKAPGDIGNGGAIVTPSNLTAKKSWFTFDNEIVALGAGITNTGQSGNGWDGTPRKVETIVDNRQISGSNVFTVNGSAQPTTLGWSSALSGTNWLHLQGDTGGNDASVGYYFPSGTTIQAKREARTGTWNEINQATANVYTVFNTEDSYVRQNEANHGTESTLLVKNDSGGYARESYLKFDVSAFVPDGVAFDTAKVTLVPTSVGTTANTIQHTAEWVADNSWTESGLLWANKPSSVPLSPLQQWSGMQAGTPITIDVTQALQAALAGNQKVFSLRIAATSPADANGWVYYASRENANAAYRPKLVLSNYKEQVAANYMTLWMNHGTNPSNAAYSYVMLPNMSSAQVQNYAANPTVAIVENTTSAQAVKETDLNLVAANVWQDGLKTIGDGNGGSLITVNKKSSLLVQEAGGLLDLVISDPTQANTGTIEVELNRIYANAIWLDTGITVTQYSPTLKLSVDVNGSYGKSFHAKFGNTVPTMISSSADAWVRDGSTGNTNYGTAGYMEVKNESVGYNRTAFVQFDLSAYSGTMTRAAILLSVGGTPSVDVRHQAKVVAQPWSENTLTWNNKPAASLPLAEWKVPAAGSYVWIDVTDQVRSALSSANKSVSIEVSSLTSGSATYVSYGSKENATAASRPVLRITP</sequence>
<comment type="caution">
    <text evidence="12">The sequence shown here is derived from an EMBL/GenBank/DDBJ whole genome shotgun (WGS) entry which is preliminary data.</text>
</comment>
<evidence type="ECO:0000256" key="1">
    <source>
        <dbReference type="ARBA" id="ARBA00004613"/>
    </source>
</evidence>
<dbReference type="AlphaFoldDB" id="A0A1V4HP43"/>
<dbReference type="Pfam" id="PF02278">
    <property type="entry name" value="Lyase_8"/>
    <property type="match status" value="1"/>
</dbReference>
<keyword evidence="13" id="KW-1185">Reference proteome</keyword>
<comment type="similarity">
    <text evidence="2">Belongs to the polysaccharide lyase 8 family.</text>
</comment>
<dbReference type="STRING" id="1469647.BC351_19850"/>
<dbReference type="InterPro" id="IPR012970">
    <property type="entry name" value="Lyase_8_alpha_N"/>
</dbReference>
<dbReference type="InterPro" id="IPR011013">
    <property type="entry name" value="Gal_mutarotase_sf_dom"/>
</dbReference>
<dbReference type="InterPro" id="IPR011071">
    <property type="entry name" value="Lyase_8-like_C"/>
</dbReference>
<feature type="chain" id="PRO_5038704788" evidence="7">
    <location>
        <begin position="23"/>
        <end position="1201"/>
    </location>
</feature>
<evidence type="ECO:0000256" key="5">
    <source>
        <dbReference type="ARBA" id="ARBA00023239"/>
    </source>
</evidence>
<comment type="subcellular location">
    <subcellularLocation>
        <location evidence="1">Secreted</location>
    </subcellularLocation>
</comment>
<dbReference type="Gene3D" id="2.70.98.10">
    <property type="match status" value="2"/>
</dbReference>
<evidence type="ECO:0000256" key="3">
    <source>
        <dbReference type="ARBA" id="ARBA00022525"/>
    </source>
</evidence>
<dbReference type="Gene3D" id="2.60.220.10">
    <property type="entry name" value="Polysaccharide lyase family 8-like, C-terminal"/>
    <property type="match status" value="1"/>
</dbReference>
<accession>A0A1V4HP43</accession>
<protein>
    <submittedName>
        <fullName evidence="12">Sugar lyase</fullName>
    </submittedName>
</protein>
<dbReference type="PANTHER" id="PTHR38481">
    <property type="entry name" value="HYALURONATE LYASE"/>
    <property type="match status" value="1"/>
</dbReference>
<evidence type="ECO:0000256" key="7">
    <source>
        <dbReference type="SAM" id="SignalP"/>
    </source>
</evidence>
<dbReference type="SUPFAM" id="SSF48230">
    <property type="entry name" value="Chondroitin AC/alginate lyase"/>
    <property type="match status" value="1"/>
</dbReference>
<dbReference type="InterPro" id="IPR038970">
    <property type="entry name" value="Lyase_8"/>
</dbReference>
<evidence type="ECO:0000259" key="8">
    <source>
        <dbReference type="Pfam" id="PF02278"/>
    </source>
</evidence>
<name>A0A1V4HP43_9BACL</name>
<dbReference type="InterPro" id="IPR004103">
    <property type="entry name" value="Lyase_8_C"/>
</dbReference>
<organism evidence="12 13">
    <name type="scientific">Paenibacillus ferrarius</name>
    <dbReference type="NCBI Taxonomy" id="1469647"/>
    <lineage>
        <taxon>Bacteria</taxon>
        <taxon>Bacillati</taxon>
        <taxon>Bacillota</taxon>
        <taxon>Bacilli</taxon>
        <taxon>Bacillales</taxon>
        <taxon>Paenibacillaceae</taxon>
        <taxon>Paenibacillus</taxon>
    </lineage>
</organism>
<dbReference type="RefSeq" id="WP_079410496.1">
    <property type="nucleotide sequence ID" value="NZ_MBTG01000006.1"/>
</dbReference>
<dbReference type="GO" id="GO:0016837">
    <property type="term" value="F:carbon-oxygen lyase activity, acting on polysaccharides"/>
    <property type="evidence" value="ECO:0007669"/>
    <property type="project" value="UniProtKB-ARBA"/>
</dbReference>
<feature type="domain" description="Polysaccharide lyase 8 N-terminal alpha-helical" evidence="10">
    <location>
        <begin position="86"/>
        <end position="358"/>
    </location>
</feature>
<dbReference type="GO" id="GO:0005975">
    <property type="term" value="P:carbohydrate metabolic process"/>
    <property type="evidence" value="ECO:0007669"/>
    <property type="project" value="InterPro"/>
</dbReference>
<reference evidence="13" key="1">
    <citation type="submission" date="2016-07" db="EMBL/GenBank/DDBJ databases">
        <authorList>
            <person name="Florea S."/>
            <person name="Webb J.S."/>
            <person name="Jaromczyk J."/>
            <person name="Schardl C.L."/>
        </authorList>
    </citation>
    <scope>NUCLEOTIDE SEQUENCE [LARGE SCALE GENOMIC DNA]</scope>
    <source>
        <strain evidence="13">CY1</strain>
    </source>
</reference>
<dbReference type="InterPro" id="IPR055372">
    <property type="entry name" value="CBM96"/>
</dbReference>